<evidence type="ECO:0000259" key="1">
    <source>
        <dbReference type="Pfam" id="PF03544"/>
    </source>
</evidence>
<dbReference type="AlphaFoldDB" id="A0A9X3J5M6"/>
<reference evidence="2" key="1">
    <citation type="submission" date="2022-11" db="EMBL/GenBank/DDBJ databases">
        <title>Marilongibacter aestuarii gen. nov., sp. nov., isolated from tidal flat sediment.</title>
        <authorList>
            <person name="Jiayan W."/>
        </authorList>
    </citation>
    <scope>NUCLEOTIDE SEQUENCE</scope>
    <source>
        <strain evidence="2">Z1-6</strain>
    </source>
</reference>
<dbReference type="EMBL" id="JAPOHD010000008">
    <property type="protein sequence ID" value="MCY1719611.1"/>
    <property type="molecule type" value="Genomic_DNA"/>
</dbReference>
<dbReference type="SUPFAM" id="SSF48452">
    <property type="entry name" value="TPR-like"/>
    <property type="match status" value="1"/>
</dbReference>
<gene>
    <name evidence="2" type="ORF">OU798_04620</name>
</gene>
<dbReference type="SUPFAM" id="SSF74653">
    <property type="entry name" value="TolA/TonB C-terminal domain"/>
    <property type="match status" value="1"/>
</dbReference>
<dbReference type="InterPro" id="IPR011990">
    <property type="entry name" value="TPR-like_helical_dom_sf"/>
</dbReference>
<organism evidence="2 3">
    <name type="scientific">Draconibacterium aestuarii</name>
    <dbReference type="NCBI Taxonomy" id="2998507"/>
    <lineage>
        <taxon>Bacteria</taxon>
        <taxon>Pseudomonadati</taxon>
        <taxon>Bacteroidota</taxon>
        <taxon>Bacteroidia</taxon>
        <taxon>Marinilabiliales</taxon>
        <taxon>Prolixibacteraceae</taxon>
        <taxon>Draconibacterium</taxon>
    </lineage>
</organism>
<name>A0A9X3J5M6_9BACT</name>
<dbReference type="Gene3D" id="1.25.40.10">
    <property type="entry name" value="Tetratricopeptide repeat domain"/>
    <property type="match status" value="1"/>
</dbReference>
<dbReference type="Pfam" id="PF03544">
    <property type="entry name" value="TonB_C"/>
    <property type="match status" value="1"/>
</dbReference>
<proteinExistence type="predicted"/>
<accession>A0A9X3J5M6</accession>
<protein>
    <submittedName>
        <fullName evidence="2">Energy transducer TonB</fullName>
    </submittedName>
</protein>
<evidence type="ECO:0000313" key="3">
    <source>
        <dbReference type="Proteomes" id="UP001145087"/>
    </source>
</evidence>
<dbReference type="InterPro" id="IPR037682">
    <property type="entry name" value="TonB_C"/>
</dbReference>
<feature type="domain" description="TonB C-terminal" evidence="1">
    <location>
        <begin position="47"/>
        <end position="109"/>
    </location>
</feature>
<comment type="caution">
    <text evidence="2">The sequence shown here is derived from an EMBL/GenBank/DDBJ whole genome shotgun (WGS) entry which is preliminary data.</text>
</comment>
<keyword evidence="3" id="KW-1185">Reference proteome</keyword>
<dbReference type="RefSeq" id="WP_343331949.1">
    <property type="nucleotide sequence ID" value="NZ_JAPOHD010000008.1"/>
</dbReference>
<evidence type="ECO:0000313" key="2">
    <source>
        <dbReference type="EMBL" id="MCY1719611.1"/>
    </source>
</evidence>
<dbReference type="GO" id="GO:0055085">
    <property type="term" value="P:transmembrane transport"/>
    <property type="evidence" value="ECO:0007669"/>
    <property type="project" value="InterPro"/>
</dbReference>
<sequence length="223" mass="25348">MEEVTVTPPKFIGTKTLEFVNNVEGSSSIDQYLIENFKVPDLNNVYRYKGTEVIQFVVTTKGELTDFNIINSVSPEIDEEVLRILATTQGMWKPGCNNGEPVAMEKEVNLRIKTGLTESMALAQDFTEDAKELFVEGNRKFLIEGKTKKALKLYEKGITLVPYDRAMLMMRGLCRYELGYVEGARQDWMRLKSLGGSDWISILADYDARNLKGYDELTTMLKD</sequence>
<dbReference type="Proteomes" id="UP001145087">
    <property type="component" value="Unassembled WGS sequence"/>
</dbReference>
<dbReference type="Gene3D" id="3.30.1150.10">
    <property type="match status" value="1"/>
</dbReference>